<evidence type="ECO:0000256" key="2">
    <source>
        <dbReference type="ARBA" id="ARBA00008912"/>
    </source>
</evidence>
<dbReference type="HOGENOM" id="CLU_129987_0_0_1"/>
<dbReference type="GO" id="GO:0005736">
    <property type="term" value="C:RNA polymerase I complex"/>
    <property type="evidence" value="ECO:0007669"/>
    <property type="project" value="TreeGrafter"/>
</dbReference>
<protein>
    <submittedName>
        <fullName evidence="4">Subunit Rpb8 of RNA polymerase</fullName>
    </submittedName>
</protein>
<dbReference type="STRING" id="1354746.A0A0B2UE46"/>
<dbReference type="InterPro" id="IPR012340">
    <property type="entry name" value="NA-bd_OB-fold"/>
</dbReference>
<comment type="similarity">
    <text evidence="2">Belongs to the eukaryotic RPB8 RNA polymerase subunit family.</text>
</comment>
<evidence type="ECO:0000256" key="3">
    <source>
        <dbReference type="ARBA" id="ARBA00023242"/>
    </source>
</evidence>
<comment type="subcellular location">
    <subcellularLocation>
        <location evidence="1">Nucleus</location>
    </subcellularLocation>
</comment>
<accession>A0A0B2UE46</accession>
<evidence type="ECO:0000256" key="1">
    <source>
        <dbReference type="ARBA" id="ARBA00004123"/>
    </source>
</evidence>
<keyword evidence="3" id="KW-0539">Nucleus</keyword>
<keyword evidence="5" id="KW-1185">Reference proteome</keyword>
<dbReference type="AlphaFoldDB" id="A0A0B2UE46"/>
<dbReference type="GeneID" id="26262121"/>
<reference evidence="4 5" key="1">
    <citation type="journal article" date="2014" name="MBio">
        <title>The Ordospora colligata genome; evolution of extreme reduction in microsporidia and host-to-parasite horizontal gene transfer.</title>
        <authorList>
            <person name="Pombert J.-F."/>
            <person name="Haag K.L."/>
            <person name="Beidas S."/>
            <person name="Ebert D."/>
            <person name="Keeling P.J."/>
        </authorList>
    </citation>
    <scope>NUCLEOTIDE SEQUENCE [LARGE SCALE GENOMIC DNA]</scope>
    <source>
        <strain evidence="4 5">OC4</strain>
    </source>
</reference>
<dbReference type="GO" id="GO:0006351">
    <property type="term" value="P:DNA-templated transcription"/>
    <property type="evidence" value="ECO:0007669"/>
    <property type="project" value="InterPro"/>
</dbReference>
<dbReference type="VEuPathDB" id="MicrosporidiaDB:M896_080810"/>
<dbReference type="PANTHER" id="PTHR10917:SF0">
    <property type="entry name" value="DNA-DIRECTED RNA POLYMERASES I, II, AND III SUBUNIT RPABC3"/>
    <property type="match status" value="1"/>
</dbReference>
<gene>
    <name evidence="4" type="ORF">M896_080810</name>
</gene>
<proteinExistence type="inferred from homology"/>
<dbReference type="Pfam" id="PF03870">
    <property type="entry name" value="RNA_pol_Rpb8"/>
    <property type="match status" value="2"/>
</dbReference>
<dbReference type="SUPFAM" id="SSF50249">
    <property type="entry name" value="Nucleic acid-binding proteins"/>
    <property type="match status" value="1"/>
</dbReference>
<dbReference type="RefSeq" id="XP_014563388.1">
    <property type="nucleotide sequence ID" value="XM_014707902.1"/>
</dbReference>
<evidence type="ECO:0000313" key="4">
    <source>
        <dbReference type="EMBL" id="KHN69346.1"/>
    </source>
</evidence>
<sequence>MQILVDTFRLSAIDKDGKLYSNVSRAHMESTDSSLVLDYNSVLCKLESGHTVEIRILKGFNDNIECHYLMHGKVYCVDNKGSRTILKASFGGLLLIIDSPREKINSIRDKDEITLALTFM</sequence>
<dbReference type="InterPro" id="IPR005570">
    <property type="entry name" value="RPABC3"/>
</dbReference>
<dbReference type="InParanoid" id="A0A0B2UE46"/>
<dbReference type="PANTHER" id="PTHR10917">
    <property type="entry name" value="DNA-DIRECTED RNA POLYMERASES I, II, AND III SUBUNIT RPABC3"/>
    <property type="match status" value="1"/>
</dbReference>
<dbReference type="FunCoup" id="A0A0B2UE46">
    <property type="interactions" value="190"/>
</dbReference>
<comment type="caution">
    <text evidence="4">The sequence shown here is derived from an EMBL/GenBank/DDBJ whole genome shotgun (WGS) entry which is preliminary data.</text>
</comment>
<dbReference type="EMBL" id="JOKQ01000008">
    <property type="protein sequence ID" value="KHN69346.1"/>
    <property type="molecule type" value="Genomic_DNA"/>
</dbReference>
<dbReference type="GO" id="GO:0003899">
    <property type="term" value="F:DNA-directed RNA polymerase activity"/>
    <property type="evidence" value="ECO:0007669"/>
    <property type="project" value="InterPro"/>
</dbReference>
<dbReference type="GO" id="GO:0005666">
    <property type="term" value="C:RNA polymerase III complex"/>
    <property type="evidence" value="ECO:0007669"/>
    <property type="project" value="TreeGrafter"/>
</dbReference>
<dbReference type="Gene3D" id="2.40.50.140">
    <property type="entry name" value="Nucleic acid-binding proteins"/>
    <property type="match status" value="1"/>
</dbReference>
<dbReference type="SMART" id="SM00658">
    <property type="entry name" value="RPOL8c"/>
    <property type="match status" value="1"/>
</dbReference>
<dbReference type="GO" id="GO:0005665">
    <property type="term" value="C:RNA polymerase II, core complex"/>
    <property type="evidence" value="ECO:0007669"/>
    <property type="project" value="TreeGrafter"/>
</dbReference>
<name>A0A0B2UE46_9MICR</name>
<dbReference type="Proteomes" id="UP000031056">
    <property type="component" value="Unassembled WGS sequence"/>
</dbReference>
<evidence type="ECO:0000313" key="5">
    <source>
        <dbReference type="Proteomes" id="UP000031056"/>
    </source>
</evidence>
<dbReference type="OrthoDB" id="20018at2759"/>
<organism evidence="4 5">
    <name type="scientific">Ordospora colligata OC4</name>
    <dbReference type="NCBI Taxonomy" id="1354746"/>
    <lineage>
        <taxon>Eukaryota</taxon>
        <taxon>Fungi</taxon>
        <taxon>Fungi incertae sedis</taxon>
        <taxon>Microsporidia</taxon>
        <taxon>Ordosporidae</taxon>
        <taxon>Ordospora</taxon>
    </lineage>
</organism>